<dbReference type="Proteomes" id="UP001185092">
    <property type="component" value="Unassembled WGS sequence"/>
</dbReference>
<proteinExistence type="predicted"/>
<accession>A0AAE3XTA7</accession>
<reference evidence="1" key="1">
    <citation type="submission" date="2023-07" db="EMBL/GenBank/DDBJ databases">
        <title>Genomic Encyclopedia of Type Strains, Phase IV (KMG-IV): sequencing the most valuable type-strain genomes for metagenomic binning, comparative biology and taxonomic classification.</title>
        <authorList>
            <person name="Goeker M."/>
        </authorList>
    </citation>
    <scope>NUCLEOTIDE SEQUENCE</scope>
    <source>
        <strain evidence="1">DSM 26174</strain>
    </source>
</reference>
<comment type="caution">
    <text evidence="1">The sequence shown here is derived from an EMBL/GenBank/DDBJ whole genome shotgun (WGS) entry which is preliminary data.</text>
</comment>
<organism evidence="1 2">
    <name type="scientific">Aureibacter tunicatorum</name>
    <dbReference type="NCBI Taxonomy" id="866807"/>
    <lineage>
        <taxon>Bacteria</taxon>
        <taxon>Pseudomonadati</taxon>
        <taxon>Bacteroidota</taxon>
        <taxon>Cytophagia</taxon>
        <taxon>Cytophagales</taxon>
        <taxon>Persicobacteraceae</taxon>
        <taxon>Aureibacter</taxon>
    </lineage>
</organism>
<dbReference type="EMBL" id="JAVDQD010000008">
    <property type="protein sequence ID" value="MDR6241471.1"/>
    <property type="molecule type" value="Genomic_DNA"/>
</dbReference>
<protein>
    <recommendedName>
        <fullName evidence="3">DUF1905 domain-containing protein</fullName>
    </recommendedName>
</protein>
<dbReference type="RefSeq" id="WP_309942274.1">
    <property type="nucleotide sequence ID" value="NZ_AP025306.1"/>
</dbReference>
<dbReference type="SUPFAM" id="SSF141694">
    <property type="entry name" value="AF2212/PG0164-like"/>
    <property type="match status" value="1"/>
</dbReference>
<dbReference type="InterPro" id="IPR015018">
    <property type="entry name" value="DUF1905"/>
</dbReference>
<dbReference type="InterPro" id="IPR037079">
    <property type="entry name" value="AF2212/PG0164-like_sf"/>
</dbReference>
<keyword evidence="2" id="KW-1185">Reference proteome</keyword>
<gene>
    <name evidence="1" type="ORF">HNQ88_004558</name>
</gene>
<dbReference type="Pfam" id="PF08922">
    <property type="entry name" value="DUF1905"/>
    <property type="match status" value="1"/>
</dbReference>
<dbReference type="Pfam" id="PF13376">
    <property type="entry name" value="OmdA"/>
    <property type="match status" value="1"/>
</dbReference>
<evidence type="ECO:0000313" key="1">
    <source>
        <dbReference type="EMBL" id="MDR6241471.1"/>
    </source>
</evidence>
<evidence type="ECO:0000313" key="2">
    <source>
        <dbReference type="Proteomes" id="UP001185092"/>
    </source>
</evidence>
<sequence length="157" mass="17832">MANFEGTPLVEGRFTLQKFEGKGGWTYIELPKIDSNQKRPFGWISVSGVIDEISFSRVKLMGMGNGNLMFSVNAKLRKRLRKEAGDAVDLKLIEDSYEQCVPEEIILCLKEEPSWVLDNFNGLPPNEKRKAVEKVLDAKNEEEKVDRIVSLIDKLSK</sequence>
<dbReference type="AlphaFoldDB" id="A0AAE3XTA7"/>
<name>A0AAE3XTA7_9BACT</name>
<dbReference type="Gene3D" id="2.40.30.100">
    <property type="entry name" value="AF2212/PG0164-like"/>
    <property type="match status" value="1"/>
</dbReference>
<evidence type="ECO:0008006" key="3">
    <source>
        <dbReference type="Google" id="ProtNLM"/>
    </source>
</evidence>